<feature type="compositionally biased region" description="Basic and acidic residues" evidence="2">
    <location>
        <begin position="372"/>
        <end position="381"/>
    </location>
</feature>
<evidence type="ECO:0000313" key="4">
    <source>
        <dbReference type="Proteomes" id="UP000886523"/>
    </source>
</evidence>
<feature type="compositionally biased region" description="Pro residues" evidence="2">
    <location>
        <begin position="868"/>
        <end position="882"/>
    </location>
</feature>
<feature type="coiled-coil region" evidence="1">
    <location>
        <begin position="94"/>
        <end position="128"/>
    </location>
</feature>
<dbReference type="AlphaFoldDB" id="A0A9P6DVX5"/>
<feature type="compositionally biased region" description="Polar residues" evidence="2">
    <location>
        <begin position="248"/>
        <end position="276"/>
    </location>
</feature>
<feature type="region of interest" description="Disordered" evidence="2">
    <location>
        <begin position="248"/>
        <end position="333"/>
    </location>
</feature>
<feature type="region of interest" description="Disordered" evidence="2">
    <location>
        <begin position="1"/>
        <end position="40"/>
    </location>
</feature>
<feature type="compositionally biased region" description="Low complexity" evidence="2">
    <location>
        <begin position="849"/>
        <end position="867"/>
    </location>
</feature>
<feature type="compositionally biased region" description="Low complexity" evidence="2">
    <location>
        <begin position="185"/>
        <end position="196"/>
    </location>
</feature>
<organism evidence="3 4">
    <name type="scientific">Hydnum rufescens UP504</name>
    <dbReference type="NCBI Taxonomy" id="1448309"/>
    <lineage>
        <taxon>Eukaryota</taxon>
        <taxon>Fungi</taxon>
        <taxon>Dikarya</taxon>
        <taxon>Basidiomycota</taxon>
        <taxon>Agaricomycotina</taxon>
        <taxon>Agaricomycetes</taxon>
        <taxon>Cantharellales</taxon>
        <taxon>Hydnaceae</taxon>
        <taxon>Hydnum</taxon>
    </lineage>
</organism>
<feature type="compositionally biased region" description="Basic and acidic residues" evidence="2">
    <location>
        <begin position="884"/>
        <end position="897"/>
    </location>
</feature>
<feature type="region of interest" description="Disordered" evidence="2">
    <location>
        <begin position="346"/>
        <end position="398"/>
    </location>
</feature>
<gene>
    <name evidence="3" type="ORF">BS47DRAFT_1390457</name>
</gene>
<feature type="compositionally biased region" description="Polar residues" evidence="2">
    <location>
        <begin position="311"/>
        <end position="327"/>
    </location>
</feature>
<feature type="compositionally biased region" description="Basic and acidic residues" evidence="2">
    <location>
        <begin position="742"/>
        <end position="755"/>
    </location>
</feature>
<feature type="region of interest" description="Disordered" evidence="2">
    <location>
        <begin position="848"/>
        <end position="947"/>
    </location>
</feature>
<feature type="compositionally biased region" description="Polar residues" evidence="2">
    <location>
        <begin position="924"/>
        <end position="935"/>
    </location>
</feature>
<feature type="compositionally biased region" description="Basic and acidic residues" evidence="2">
    <location>
        <begin position="913"/>
        <end position="923"/>
    </location>
</feature>
<feature type="compositionally biased region" description="Basic and acidic residues" evidence="2">
    <location>
        <begin position="526"/>
        <end position="543"/>
    </location>
</feature>
<feature type="compositionally biased region" description="Basic and acidic residues" evidence="2">
    <location>
        <begin position="197"/>
        <end position="209"/>
    </location>
</feature>
<feature type="region of interest" description="Disordered" evidence="2">
    <location>
        <begin position="605"/>
        <end position="777"/>
    </location>
</feature>
<feature type="compositionally biased region" description="Basic and acidic residues" evidence="2">
    <location>
        <begin position="765"/>
        <end position="774"/>
    </location>
</feature>
<keyword evidence="4" id="KW-1185">Reference proteome</keyword>
<evidence type="ECO:0000313" key="3">
    <source>
        <dbReference type="EMBL" id="KAF9516876.1"/>
    </source>
</evidence>
<comment type="caution">
    <text evidence="3">The sequence shown here is derived from an EMBL/GenBank/DDBJ whole genome shotgun (WGS) entry which is preliminary data.</text>
</comment>
<feature type="region of interest" description="Disordered" evidence="2">
    <location>
        <begin position="410"/>
        <end position="471"/>
    </location>
</feature>
<feature type="compositionally biased region" description="Polar residues" evidence="2">
    <location>
        <begin position="15"/>
        <end position="36"/>
    </location>
</feature>
<evidence type="ECO:0000256" key="1">
    <source>
        <dbReference type="SAM" id="Coils"/>
    </source>
</evidence>
<feature type="compositionally biased region" description="Basic and acidic residues" evidence="2">
    <location>
        <begin position="1"/>
        <end position="10"/>
    </location>
</feature>
<feature type="region of interest" description="Disordered" evidence="2">
    <location>
        <begin position="185"/>
        <end position="209"/>
    </location>
</feature>
<sequence length="1033" mass="114536">METLKNDRDYPSLPSFPSLTSDLTVDSPNSRASASPETRYYASRASYRSSIAESPLRTVHDHSDGMHHELSNDVSPGSRFNHLLDKHRQSQLDLKYLNLEVDSLKREKGTLERQILRLQKRLEEVEFRNLRSIERARQEERALMLADLRSNQIANALLKPSNSRQDSSSSYLSVPQLSSRFSSTTSASSAMAPSVSSEHDLSPRHRDFGSRQAIDTPAKARQPLHRGITTSVSASSLIPPPLPSLLQTANISSEGSPTRSLRASRSLEVASTSQEYAQVPRIRTNPNPLKRLPIPSFTPSPTENTKDTSVSDRTWSQSPGFKTSSYSPVIPSSEHRFYSNTYTIDASRASTRPGHQSIRPSIRDSGPSQNEHISDTNRGAHPDQVTNPLPITTRLGPEIVRTEPLPIATVSPLSENHMPPLKNDPGPRQIHRSSSHHRIGSIYRMPTLSPSRDPLNDFRPIVSIPPSSRTDHKIIQNYSPERSSLRKSLGVTLGLSREVLASRRPLQQSTIINRDHHNLNQNKPISPRDRYARGSPKLSHDRLTANSSSSKDHETDELQDSIDASPTIKAIAQLQSSSRIHQQVSASTTMNGKSKTSTSLLFSPIARFDPSRPPNFSTTVNTSTQGSDSYPKRPITDPLRGSSLSELSGSGFASSPPLSPSPVVNPSSRPHSIVVHGEGRSSSHPLSEEVDSMRAMSSGNVRPQSNYLTHEVGLSLPSSHRMHSCNRDRKESLHSNLIKSPRINDLKDFMSEHRYSPRRSISRSQRRDSSRDHVFGNPAFASNQFSSLFSSSTPTPQNSVSRQYAHDLVDNSSSRPTDPGLHNASQSPLSRLAVGSGSTTVVDFGSPASSSVRSFSMGSSFSSTHLPDLPPLPPTTPSPIAPPVERHERSLTMDLPHEPYLGSHTDSCPSTTRPKEEPHHVNERSSQSSPQNDSENLGKYNNIADDSTKSFDDAAKRALSKKEYDILVANIVRYDKELIDQHVLLARARQIFLAPEKVDLSEMKRMERQEVYDRLQRLLLDLERELELLAVYD</sequence>
<name>A0A9P6DVX5_9AGAM</name>
<proteinExistence type="predicted"/>
<keyword evidence="1" id="KW-0175">Coiled coil</keyword>
<dbReference type="Proteomes" id="UP000886523">
    <property type="component" value="Unassembled WGS sequence"/>
</dbReference>
<feature type="compositionally biased region" description="Polar residues" evidence="2">
    <location>
        <begin position="695"/>
        <end position="708"/>
    </location>
</feature>
<feature type="region of interest" description="Disordered" evidence="2">
    <location>
        <begin position="506"/>
        <end position="564"/>
    </location>
</feature>
<evidence type="ECO:0000256" key="2">
    <source>
        <dbReference type="SAM" id="MobiDB-lite"/>
    </source>
</evidence>
<feature type="compositionally biased region" description="Low complexity" evidence="2">
    <location>
        <begin position="639"/>
        <end position="672"/>
    </location>
</feature>
<feature type="region of interest" description="Disordered" evidence="2">
    <location>
        <begin position="809"/>
        <end position="831"/>
    </location>
</feature>
<protein>
    <submittedName>
        <fullName evidence="3">Uncharacterized protein</fullName>
    </submittedName>
</protein>
<feature type="compositionally biased region" description="Polar residues" evidence="2">
    <location>
        <begin position="614"/>
        <end position="628"/>
    </location>
</feature>
<reference evidence="3" key="1">
    <citation type="journal article" date="2020" name="Nat. Commun.">
        <title>Large-scale genome sequencing of mycorrhizal fungi provides insights into the early evolution of symbiotic traits.</title>
        <authorList>
            <person name="Miyauchi S."/>
            <person name="Kiss E."/>
            <person name="Kuo A."/>
            <person name="Drula E."/>
            <person name="Kohler A."/>
            <person name="Sanchez-Garcia M."/>
            <person name="Morin E."/>
            <person name="Andreopoulos B."/>
            <person name="Barry K.W."/>
            <person name="Bonito G."/>
            <person name="Buee M."/>
            <person name="Carver A."/>
            <person name="Chen C."/>
            <person name="Cichocki N."/>
            <person name="Clum A."/>
            <person name="Culley D."/>
            <person name="Crous P.W."/>
            <person name="Fauchery L."/>
            <person name="Girlanda M."/>
            <person name="Hayes R.D."/>
            <person name="Keri Z."/>
            <person name="LaButti K."/>
            <person name="Lipzen A."/>
            <person name="Lombard V."/>
            <person name="Magnuson J."/>
            <person name="Maillard F."/>
            <person name="Murat C."/>
            <person name="Nolan M."/>
            <person name="Ohm R.A."/>
            <person name="Pangilinan J."/>
            <person name="Pereira M.F."/>
            <person name="Perotto S."/>
            <person name="Peter M."/>
            <person name="Pfister S."/>
            <person name="Riley R."/>
            <person name="Sitrit Y."/>
            <person name="Stielow J.B."/>
            <person name="Szollosi G."/>
            <person name="Zifcakova L."/>
            <person name="Stursova M."/>
            <person name="Spatafora J.W."/>
            <person name="Tedersoo L."/>
            <person name="Vaario L.M."/>
            <person name="Yamada A."/>
            <person name="Yan M."/>
            <person name="Wang P."/>
            <person name="Xu J."/>
            <person name="Bruns T."/>
            <person name="Baldrian P."/>
            <person name="Vilgalys R."/>
            <person name="Dunand C."/>
            <person name="Henrissat B."/>
            <person name="Grigoriev I.V."/>
            <person name="Hibbett D."/>
            <person name="Nagy L.G."/>
            <person name="Martin F.M."/>
        </authorList>
    </citation>
    <scope>NUCLEOTIDE SEQUENCE</scope>
    <source>
        <strain evidence="3">UP504</strain>
    </source>
</reference>
<accession>A0A9P6DVX5</accession>
<feature type="compositionally biased region" description="Basic residues" evidence="2">
    <location>
        <begin position="429"/>
        <end position="439"/>
    </location>
</feature>
<dbReference type="EMBL" id="MU128936">
    <property type="protein sequence ID" value="KAF9516876.1"/>
    <property type="molecule type" value="Genomic_DNA"/>
</dbReference>